<keyword evidence="2" id="KW-1185">Reference proteome</keyword>
<dbReference type="AlphaFoldDB" id="A0A8C8GSG7"/>
<evidence type="ECO:0000313" key="2">
    <source>
        <dbReference type="Proteomes" id="UP000694402"/>
    </source>
</evidence>
<sequence>AQQMLQTVLRFEPFGEHTINASWVAVQELKKLGLGKDIDLHVYEVPVDYQATLPVDLFHSHFVTFFIAVSSSS</sequence>
<gene>
    <name evidence="1" type="primary">PGPEP1</name>
</gene>
<name>A0A8C8GSG7_ONCTS</name>
<reference evidence="1" key="1">
    <citation type="submission" date="2025-08" db="UniProtKB">
        <authorList>
            <consortium name="Ensembl"/>
        </authorList>
    </citation>
    <scope>IDENTIFICATION</scope>
</reference>
<dbReference type="InterPro" id="IPR036440">
    <property type="entry name" value="Peptidase_C15-like_sf"/>
</dbReference>
<evidence type="ECO:0000313" key="1">
    <source>
        <dbReference type="Ensembl" id="ENSOTSP00005053139.1"/>
    </source>
</evidence>
<protein>
    <submittedName>
        <fullName evidence="1">Uncharacterized protein</fullName>
    </submittedName>
</protein>
<dbReference type="Ensembl" id="ENSOTST00005057864.2">
    <property type="protein sequence ID" value="ENSOTSP00005053139.1"/>
    <property type="gene ID" value="ENSOTSG00005025707.2"/>
</dbReference>
<dbReference type="Gene3D" id="3.40.630.20">
    <property type="entry name" value="Peptidase C15, pyroglutamyl peptidase I-like"/>
    <property type="match status" value="1"/>
</dbReference>
<proteinExistence type="predicted"/>
<accession>A0A8C8GSG7</accession>
<dbReference type="GeneTree" id="ENSGT00390000015368"/>
<reference evidence="1" key="2">
    <citation type="submission" date="2025-09" db="UniProtKB">
        <authorList>
            <consortium name="Ensembl"/>
        </authorList>
    </citation>
    <scope>IDENTIFICATION</scope>
</reference>
<organism evidence="1 2">
    <name type="scientific">Oncorhynchus tshawytscha</name>
    <name type="common">Chinook salmon</name>
    <name type="synonym">Salmo tshawytscha</name>
    <dbReference type="NCBI Taxonomy" id="74940"/>
    <lineage>
        <taxon>Eukaryota</taxon>
        <taxon>Metazoa</taxon>
        <taxon>Chordata</taxon>
        <taxon>Craniata</taxon>
        <taxon>Vertebrata</taxon>
        <taxon>Euteleostomi</taxon>
        <taxon>Actinopterygii</taxon>
        <taxon>Neopterygii</taxon>
        <taxon>Teleostei</taxon>
        <taxon>Protacanthopterygii</taxon>
        <taxon>Salmoniformes</taxon>
        <taxon>Salmonidae</taxon>
        <taxon>Salmoninae</taxon>
        <taxon>Oncorhynchus</taxon>
    </lineage>
</organism>
<dbReference type="Proteomes" id="UP000694402">
    <property type="component" value="Unassembled WGS sequence"/>
</dbReference>
<dbReference type="SUPFAM" id="SSF53182">
    <property type="entry name" value="Pyrrolidone carboxyl peptidase (pyroglutamate aminopeptidase)"/>
    <property type="match status" value="1"/>
</dbReference>